<evidence type="ECO:0000256" key="6">
    <source>
        <dbReference type="ARBA" id="ARBA00023163"/>
    </source>
</evidence>
<dbReference type="PANTHER" id="PTHR33202">
    <property type="entry name" value="ZINC UPTAKE REGULATION PROTEIN"/>
    <property type="match status" value="1"/>
</dbReference>
<keyword evidence="9" id="KW-1185">Reference proteome</keyword>
<reference evidence="8" key="1">
    <citation type="submission" date="2022-10" db="EMBL/GenBank/DDBJ databases">
        <title>The WGS of Solirubrobacter ginsenosidimutans DSM 21036.</title>
        <authorList>
            <person name="Jiang Z."/>
        </authorList>
    </citation>
    <scope>NUCLEOTIDE SEQUENCE</scope>
    <source>
        <strain evidence="8">DSM 21036</strain>
    </source>
</reference>
<evidence type="ECO:0000313" key="9">
    <source>
        <dbReference type="Proteomes" id="UP001149140"/>
    </source>
</evidence>
<dbReference type="RefSeq" id="WP_270045643.1">
    <property type="nucleotide sequence ID" value="NZ_JAPDOD010000064.1"/>
</dbReference>
<comment type="cofactor">
    <cofactor evidence="7">
        <name>Zn(2+)</name>
        <dbReference type="ChEBI" id="CHEBI:29105"/>
    </cofactor>
    <text evidence="7">Binds 1 zinc ion per subunit.</text>
</comment>
<dbReference type="Gene3D" id="3.30.1490.190">
    <property type="match status" value="1"/>
</dbReference>
<comment type="caution">
    <text evidence="8">The sequence shown here is derived from an EMBL/GenBank/DDBJ whole genome shotgun (WGS) entry which is preliminary data.</text>
</comment>
<dbReference type="GO" id="GO:0045892">
    <property type="term" value="P:negative regulation of DNA-templated transcription"/>
    <property type="evidence" value="ECO:0007669"/>
    <property type="project" value="TreeGrafter"/>
</dbReference>
<dbReference type="EMBL" id="JAPDOD010000064">
    <property type="protein sequence ID" value="MDA0166386.1"/>
    <property type="molecule type" value="Genomic_DNA"/>
</dbReference>
<keyword evidence="5" id="KW-0238">DNA-binding</keyword>
<dbReference type="InterPro" id="IPR002481">
    <property type="entry name" value="FUR"/>
</dbReference>
<dbReference type="Gene3D" id="1.10.10.10">
    <property type="entry name" value="Winged helix-like DNA-binding domain superfamily/Winged helix DNA-binding domain"/>
    <property type="match status" value="1"/>
</dbReference>
<sequence>MSLPTLLNTVRSHGMRVSTARRSVLETLLAAGEPLTAEELAGDADLASTYRNLETLEAIGIVNHVHLGHGPGRYELSGRSAGWTTCEACGRSTPLPSPALQAIRLAVREAAGFEAAFTHFPLVGRCRDCSTSL</sequence>
<dbReference type="AlphaFoldDB" id="A0A9X3N0G0"/>
<dbReference type="GO" id="GO:0000976">
    <property type="term" value="F:transcription cis-regulatory region binding"/>
    <property type="evidence" value="ECO:0007669"/>
    <property type="project" value="TreeGrafter"/>
</dbReference>
<feature type="binding site" evidence="7">
    <location>
        <position position="86"/>
    </location>
    <ligand>
        <name>Zn(2+)</name>
        <dbReference type="ChEBI" id="CHEBI:29105"/>
    </ligand>
</feature>
<dbReference type="InterPro" id="IPR043135">
    <property type="entry name" value="Fur_C"/>
</dbReference>
<dbReference type="InterPro" id="IPR036388">
    <property type="entry name" value="WH-like_DNA-bd_sf"/>
</dbReference>
<accession>A0A9X3N0G0</accession>
<keyword evidence="4" id="KW-0805">Transcription regulation</keyword>
<evidence type="ECO:0000256" key="7">
    <source>
        <dbReference type="PIRSR" id="PIRSR602481-1"/>
    </source>
</evidence>
<feature type="binding site" evidence="7">
    <location>
        <position position="126"/>
    </location>
    <ligand>
        <name>Zn(2+)</name>
        <dbReference type="ChEBI" id="CHEBI:29105"/>
    </ligand>
</feature>
<dbReference type="Pfam" id="PF01475">
    <property type="entry name" value="FUR"/>
    <property type="match status" value="1"/>
</dbReference>
<comment type="similarity">
    <text evidence="1">Belongs to the Fur family.</text>
</comment>
<evidence type="ECO:0000313" key="8">
    <source>
        <dbReference type="EMBL" id="MDA0166386.1"/>
    </source>
</evidence>
<dbReference type="PANTHER" id="PTHR33202:SF7">
    <property type="entry name" value="FERRIC UPTAKE REGULATION PROTEIN"/>
    <property type="match status" value="1"/>
</dbReference>
<dbReference type="InterPro" id="IPR036390">
    <property type="entry name" value="WH_DNA-bd_sf"/>
</dbReference>
<keyword evidence="2" id="KW-0678">Repressor</keyword>
<dbReference type="GO" id="GO:0003700">
    <property type="term" value="F:DNA-binding transcription factor activity"/>
    <property type="evidence" value="ECO:0007669"/>
    <property type="project" value="InterPro"/>
</dbReference>
<proteinExistence type="inferred from homology"/>
<evidence type="ECO:0000256" key="2">
    <source>
        <dbReference type="ARBA" id="ARBA00022491"/>
    </source>
</evidence>
<organism evidence="8 9">
    <name type="scientific">Solirubrobacter ginsenosidimutans</name>
    <dbReference type="NCBI Taxonomy" id="490573"/>
    <lineage>
        <taxon>Bacteria</taxon>
        <taxon>Bacillati</taxon>
        <taxon>Actinomycetota</taxon>
        <taxon>Thermoleophilia</taxon>
        <taxon>Solirubrobacterales</taxon>
        <taxon>Solirubrobacteraceae</taxon>
        <taxon>Solirubrobacter</taxon>
    </lineage>
</organism>
<evidence type="ECO:0000256" key="3">
    <source>
        <dbReference type="ARBA" id="ARBA00022833"/>
    </source>
</evidence>
<evidence type="ECO:0000256" key="5">
    <source>
        <dbReference type="ARBA" id="ARBA00023125"/>
    </source>
</evidence>
<feature type="binding site" evidence="7">
    <location>
        <position position="129"/>
    </location>
    <ligand>
        <name>Zn(2+)</name>
        <dbReference type="ChEBI" id="CHEBI:29105"/>
    </ligand>
</feature>
<gene>
    <name evidence="8" type="ORF">OM076_39345</name>
</gene>
<dbReference type="GO" id="GO:1900376">
    <property type="term" value="P:regulation of secondary metabolite biosynthetic process"/>
    <property type="evidence" value="ECO:0007669"/>
    <property type="project" value="TreeGrafter"/>
</dbReference>
<evidence type="ECO:0000256" key="1">
    <source>
        <dbReference type="ARBA" id="ARBA00007957"/>
    </source>
</evidence>
<evidence type="ECO:0000256" key="4">
    <source>
        <dbReference type="ARBA" id="ARBA00023015"/>
    </source>
</evidence>
<dbReference type="SUPFAM" id="SSF46785">
    <property type="entry name" value="Winged helix' DNA-binding domain"/>
    <property type="match status" value="1"/>
</dbReference>
<keyword evidence="7" id="KW-0479">Metal-binding</keyword>
<feature type="binding site" evidence="7">
    <location>
        <position position="89"/>
    </location>
    <ligand>
        <name>Zn(2+)</name>
        <dbReference type="ChEBI" id="CHEBI:29105"/>
    </ligand>
</feature>
<keyword evidence="6" id="KW-0804">Transcription</keyword>
<protein>
    <submittedName>
        <fullName evidence="8">Transcriptional repressor</fullName>
    </submittedName>
</protein>
<name>A0A9X3N0G0_9ACTN</name>
<dbReference type="Proteomes" id="UP001149140">
    <property type="component" value="Unassembled WGS sequence"/>
</dbReference>
<dbReference type="GO" id="GO:0008270">
    <property type="term" value="F:zinc ion binding"/>
    <property type="evidence" value="ECO:0007669"/>
    <property type="project" value="TreeGrafter"/>
</dbReference>
<keyword evidence="3 7" id="KW-0862">Zinc</keyword>